<gene>
    <name evidence="2" type="ORF">HCN08_04410</name>
</gene>
<dbReference type="PROSITE" id="PS50075">
    <property type="entry name" value="CARRIER"/>
    <property type="match status" value="1"/>
</dbReference>
<name>A0ABX0ZIR2_9ACTN</name>
<feature type="domain" description="Carrier" evidence="1">
    <location>
        <begin position="10"/>
        <end position="89"/>
    </location>
</feature>
<reference evidence="2 3" key="1">
    <citation type="submission" date="2020-03" db="EMBL/GenBank/DDBJ databases">
        <title>WGS of actinomycetes isolated from Thailand.</title>
        <authorList>
            <person name="Thawai C."/>
        </authorList>
    </citation>
    <scope>NUCLEOTIDE SEQUENCE [LARGE SCALE GENOMIC DNA]</scope>
    <source>
        <strain evidence="2 3">PRB2-1</strain>
    </source>
</reference>
<protein>
    <submittedName>
        <fullName evidence="2">Acyl carrier protein</fullName>
    </submittedName>
</protein>
<keyword evidence="3" id="KW-1185">Reference proteome</keyword>
<dbReference type="RefSeq" id="WP_167981503.1">
    <property type="nucleotide sequence ID" value="NZ_JAATEJ010000002.1"/>
</dbReference>
<dbReference type="InterPro" id="IPR036736">
    <property type="entry name" value="ACP-like_sf"/>
</dbReference>
<dbReference type="Gene3D" id="1.10.1200.10">
    <property type="entry name" value="ACP-like"/>
    <property type="match status" value="1"/>
</dbReference>
<organism evidence="2 3">
    <name type="scientific">Actinacidiphila epipremni</name>
    <dbReference type="NCBI Taxonomy" id="2053013"/>
    <lineage>
        <taxon>Bacteria</taxon>
        <taxon>Bacillati</taxon>
        <taxon>Actinomycetota</taxon>
        <taxon>Actinomycetes</taxon>
        <taxon>Kitasatosporales</taxon>
        <taxon>Streptomycetaceae</taxon>
        <taxon>Actinacidiphila</taxon>
    </lineage>
</organism>
<dbReference type="EMBL" id="JAATEJ010000002">
    <property type="protein sequence ID" value="NJP42656.1"/>
    <property type="molecule type" value="Genomic_DNA"/>
</dbReference>
<dbReference type="InterPro" id="IPR009081">
    <property type="entry name" value="PP-bd_ACP"/>
</dbReference>
<sequence length="89" mass="9483">MTHTTPDHLTAIRERLAELVAESSDGAIPAARALAATTPLSDLGLSSLSRMRLVDAVEDEYDVEIDLDGAGWDLVDDLTALATHLATPR</sequence>
<dbReference type="Proteomes" id="UP000734511">
    <property type="component" value="Unassembled WGS sequence"/>
</dbReference>
<proteinExistence type="predicted"/>
<evidence type="ECO:0000259" key="1">
    <source>
        <dbReference type="PROSITE" id="PS50075"/>
    </source>
</evidence>
<comment type="caution">
    <text evidence="2">The sequence shown here is derived from an EMBL/GenBank/DDBJ whole genome shotgun (WGS) entry which is preliminary data.</text>
</comment>
<dbReference type="SUPFAM" id="SSF47336">
    <property type="entry name" value="ACP-like"/>
    <property type="match status" value="1"/>
</dbReference>
<accession>A0ABX0ZIR2</accession>
<dbReference type="Pfam" id="PF00550">
    <property type="entry name" value="PP-binding"/>
    <property type="match status" value="1"/>
</dbReference>
<evidence type="ECO:0000313" key="3">
    <source>
        <dbReference type="Proteomes" id="UP000734511"/>
    </source>
</evidence>
<evidence type="ECO:0000313" key="2">
    <source>
        <dbReference type="EMBL" id="NJP42656.1"/>
    </source>
</evidence>